<evidence type="ECO:0000256" key="2">
    <source>
        <dbReference type="ARBA" id="ARBA00006339"/>
    </source>
</evidence>
<keyword evidence="5 9" id="KW-1133">Transmembrane helix</keyword>
<dbReference type="Proteomes" id="UP001158576">
    <property type="component" value="Chromosome PAR"/>
</dbReference>
<evidence type="ECO:0000313" key="10">
    <source>
        <dbReference type="EMBL" id="CAG5083136.1"/>
    </source>
</evidence>
<dbReference type="InterPro" id="IPR005331">
    <property type="entry name" value="Sulfotransferase"/>
</dbReference>
<evidence type="ECO:0000256" key="8">
    <source>
        <dbReference type="ARBA" id="ARBA00023180"/>
    </source>
</evidence>
<dbReference type="PANTHER" id="PTHR12137">
    <property type="entry name" value="CARBOHYDRATE SULFOTRANSFERASE"/>
    <property type="match status" value="1"/>
</dbReference>
<keyword evidence="8 9" id="KW-0325">Glycoprotein</keyword>
<protein>
    <recommendedName>
        <fullName evidence="9">Carbohydrate sulfotransferase</fullName>
        <ecNumber evidence="9">2.8.2.-</ecNumber>
    </recommendedName>
</protein>
<keyword evidence="6 9" id="KW-0333">Golgi apparatus</keyword>
<name>A0ABN7RV77_OIKDI</name>
<evidence type="ECO:0000256" key="6">
    <source>
        <dbReference type="ARBA" id="ARBA00023034"/>
    </source>
</evidence>
<evidence type="ECO:0000313" key="11">
    <source>
        <dbReference type="Proteomes" id="UP001158576"/>
    </source>
</evidence>
<gene>
    <name evidence="10" type="ORF">OKIOD_LOCUS1847</name>
</gene>
<keyword evidence="7 9" id="KW-0472">Membrane</keyword>
<keyword evidence="4 9" id="KW-0812">Transmembrane</keyword>
<evidence type="ECO:0000256" key="3">
    <source>
        <dbReference type="ARBA" id="ARBA00022679"/>
    </source>
</evidence>
<evidence type="ECO:0000256" key="1">
    <source>
        <dbReference type="ARBA" id="ARBA00004323"/>
    </source>
</evidence>
<comment type="subcellular location">
    <subcellularLocation>
        <location evidence="1 9">Golgi apparatus membrane</location>
        <topology evidence="1 9">Single-pass type II membrane protein</topology>
    </subcellularLocation>
</comment>
<evidence type="ECO:0000256" key="7">
    <source>
        <dbReference type="ARBA" id="ARBA00023136"/>
    </source>
</evidence>
<dbReference type="EC" id="2.8.2.-" evidence="9"/>
<organism evidence="10 11">
    <name type="scientific">Oikopleura dioica</name>
    <name type="common">Tunicate</name>
    <dbReference type="NCBI Taxonomy" id="34765"/>
    <lineage>
        <taxon>Eukaryota</taxon>
        <taxon>Metazoa</taxon>
        <taxon>Chordata</taxon>
        <taxon>Tunicata</taxon>
        <taxon>Appendicularia</taxon>
        <taxon>Copelata</taxon>
        <taxon>Oikopleuridae</taxon>
        <taxon>Oikopleura</taxon>
    </lineage>
</organism>
<sequence>MNRQESAKTSGKLAFLKLFLLLLLLGMMLMGKMDLKMGKMRRSLDDEMMSESLGQMNTVNMERSTDEVIEKKEDRFSIRRQILELGCKNLQKMQELVDEGDFDKLLKFHEDIYNRKYMKSDPKNVCRGPSASKKPDESRAKLEDVRHKVNIFYEDITNMTICLPPKAGTTNFQDALAQLRGRHGRGILPRLQNSDYRDASDAISKTKLFVLNTRNPFERVLSAWRDKFSSSASESRQDLYKASINVFEEEPAPDGYVSSFPAFVNHLAANPSEFTRNRHWRSTYYHCSPCHFPYELITHLETIDEDFPRVWEELGHEMPKMKEQYKQSPMKSKDASFYYRDISSDVVKKLYINYYQDFVLFGYSPDLVKRVIRASNSNKPADLNKQKMSRALMNFEDQTFLNEICY</sequence>
<proteinExistence type="inferred from homology"/>
<evidence type="ECO:0000256" key="9">
    <source>
        <dbReference type="RuleBase" id="RU364020"/>
    </source>
</evidence>
<dbReference type="EMBL" id="OU015568">
    <property type="protein sequence ID" value="CAG5083136.1"/>
    <property type="molecule type" value="Genomic_DNA"/>
</dbReference>
<dbReference type="InterPro" id="IPR018011">
    <property type="entry name" value="Carb_sulfotrans_8-10"/>
</dbReference>
<keyword evidence="9" id="KW-0119">Carbohydrate metabolism</keyword>
<feature type="transmembrane region" description="Helical" evidence="9">
    <location>
        <begin position="12"/>
        <end position="31"/>
    </location>
</feature>
<comment type="similarity">
    <text evidence="2 9">Belongs to the sulfotransferase 2 family.</text>
</comment>
<dbReference type="PANTHER" id="PTHR12137:SF54">
    <property type="entry name" value="CARBOHYDRATE SULFOTRANSFERASE"/>
    <property type="match status" value="1"/>
</dbReference>
<keyword evidence="3 9" id="KW-0808">Transferase</keyword>
<evidence type="ECO:0000256" key="4">
    <source>
        <dbReference type="ARBA" id="ARBA00022692"/>
    </source>
</evidence>
<keyword evidence="11" id="KW-1185">Reference proteome</keyword>
<reference evidence="10 11" key="1">
    <citation type="submission" date="2021-04" db="EMBL/GenBank/DDBJ databases">
        <authorList>
            <person name="Bliznina A."/>
        </authorList>
    </citation>
    <scope>NUCLEOTIDE SEQUENCE [LARGE SCALE GENOMIC DNA]</scope>
</reference>
<evidence type="ECO:0000256" key="5">
    <source>
        <dbReference type="ARBA" id="ARBA00022989"/>
    </source>
</evidence>
<dbReference type="Pfam" id="PF03567">
    <property type="entry name" value="Sulfotransfer_2"/>
    <property type="match status" value="1"/>
</dbReference>
<accession>A0ABN7RV77</accession>
<keyword evidence="9" id="KW-0735">Signal-anchor</keyword>